<dbReference type="Pfam" id="PF04014">
    <property type="entry name" value="MazE_antitoxin"/>
    <property type="match status" value="1"/>
</dbReference>
<keyword evidence="3" id="KW-1185">Reference proteome</keyword>
<gene>
    <name evidence="2" type="ORF">FYJ58_13695</name>
</gene>
<name>A0A6L5Y3G7_9FIRM</name>
<comment type="caution">
    <text evidence="2">The sequence shown here is derived from an EMBL/GenBank/DDBJ whole genome shotgun (WGS) entry which is preliminary data.</text>
</comment>
<dbReference type="Gene3D" id="2.10.260.10">
    <property type="match status" value="1"/>
</dbReference>
<dbReference type="InterPro" id="IPR007159">
    <property type="entry name" value="SpoVT-AbrB_dom"/>
</dbReference>
<evidence type="ECO:0000259" key="1">
    <source>
        <dbReference type="SMART" id="SM00966"/>
    </source>
</evidence>
<dbReference type="Gene3D" id="1.10.10.10">
    <property type="entry name" value="Winged helix-like DNA-binding domain superfamily/Winged helix DNA-binding domain"/>
    <property type="match status" value="1"/>
</dbReference>
<dbReference type="Proteomes" id="UP000482209">
    <property type="component" value="Unassembled WGS sequence"/>
</dbReference>
<dbReference type="AlphaFoldDB" id="A0A6L5Y3G7"/>
<organism evidence="2 3">
    <name type="scientific">Velocimicrobium porci</name>
    <dbReference type="NCBI Taxonomy" id="2606634"/>
    <lineage>
        <taxon>Bacteria</taxon>
        <taxon>Bacillati</taxon>
        <taxon>Bacillota</taxon>
        <taxon>Clostridia</taxon>
        <taxon>Lachnospirales</taxon>
        <taxon>Lachnospiraceae</taxon>
        <taxon>Velocimicrobium</taxon>
    </lineage>
</organism>
<sequence>MQVKFRKKSQITLPMAVVEQLELKEGDKMEVEIINQTVCLTPFESKKRKPTETADLTKKEYFEKNNTIKNNSKLYFECLGHFAIYNYGKLVLLSNKKAEELIAFLICERGYPVLKETIATFLWPQAEKRKSMECLYKVWKYICNLSQMNIEIPIISERNHMYFNSDDCVIDLEQFESYYENRRDIRSCEAAIQLYRGPLYYHQCYNWISQWEAYYEIRFWKLIEVVIEYYQRKDMLDIVEKYRNIIARYEC</sequence>
<evidence type="ECO:0000313" key="3">
    <source>
        <dbReference type="Proteomes" id="UP000482209"/>
    </source>
</evidence>
<dbReference type="SUPFAM" id="SSF89447">
    <property type="entry name" value="AbrB/MazE/MraZ-like"/>
    <property type="match status" value="1"/>
</dbReference>
<dbReference type="InterPro" id="IPR051677">
    <property type="entry name" value="AfsR-DnrI-RedD_regulator"/>
</dbReference>
<accession>A0A6L5Y3G7</accession>
<dbReference type="SMART" id="SM00966">
    <property type="entry name" value="SpoVT_AbrB"/>
    <property type="match status" value="1"/>
</dbReference>
<dbReference type="InterPro" id="IPR036388">
    <property type="entry name" value="WH-like_DNA-bd_sf"/>
</dbReference>
<dbReference type="InterPro" id="IPR037914">
    <property type="entry name" value="SpoVT-AbrB_sf"/>
</dbReference>
<dbReference type="PANTHER" id="PTHR35807">
    <property type="entry name" value="TRANSCRIPTIONAL REGULATOR REDD-RELATED"/>
    <property type="match status" value="1"/>
</dbReference>
<evidence type="ECO:0000313" key="2">
    <source>
        <dbReference type="EMBL" id="MSS64908.1"/>
    </source>
</evidence>
<dbReference type="GO" id="GO:0003677">
    <property type="term" value="F:DNA binding"/>
    <property type="evidence" value="ECO:0007669"/>
    <property type="project" value="UniProtKB-KW"/>
</dbReference>
<protein>
    <submittedName>
        <fullName evidence="2">AbrB/MazE/SpoVT family DNA-binding domain-containing protein</fullName>
    </submittedName>
</protein>
<dbReference type="RefSeq" id="WP_154520275.1">
    <property type="nucleotide sequence ID" value="NZ_VUMT01000037.1"/>
</dbReference>
<reference evidence="2 3" key="1">
    <citation type="submission" date="2019-08" db="EMBL/GenBank/DDBJ databases">
        <title>In-depth cultivation of the pig gut microbiome towards novel bacterial diversity and tailored functional studies.</title>
        <authorList>
            <person name="Wylensek D."/>
            <person name="Hitch T.C.A."/>
            <person name="Clavel T."/>
        </authorList>
    </citation>
    <scope>NUCLEOTIDE SEQUENCE [LARGE SCALE GENOMIC DNA]</scope>
    <source>
        <strain evidence="2 3">WCA-693-APC-MOT-I</strain>
    </source>
</reference>
<dbReference type="EMBL" id="VUMT01000037">
    <property type="protein sequence ID" value="MSS64908.1"/>
    <property type="molecule type" value="Genomic_DNA"/>
</dbReference>
<proteinExistence type="predicted"/>
<feature type="domain" description="SpoVT-AbrB" evidence="1">
    <location>
        <begin position="3"/>
        <end position="48"/>
    </location>
</feature>
<keyword evidence="2" id="KW-0238">DNA-binding</keyword>